<evidence type="ECO:0000313" key="2">
    <source>
        <dbReference type="EMBL" id="CAI4214681.1"/>
    </source>
</evidence>
<keyword evidence="3" id="KW-1185">Reference proteome</keyword>
<dbReference type="Gene3D" id="3.40.630.30">
    <property type="match status" value="1"/>
</dbReference>
<dbReference type="AlphaFoldDB" id="A0A9P1H3F2"/>
<sequence>MHRQASLKERDTGRTFYVVHRHGDPADIVCAVESIAKTALVKAPGDLARPTKAYGVAAVFTTPAYRGQGMAAWMLRQLQGVMDLDSAFSVLYSGIGPDFYAKYGWDATLAARVTLFLLGSALTARLNESPENGSTRVAFLPTFAQVDWQFERNAIVARQVRNREPQNYGAATSDGANWIYWVHEVGRQTLGIIRIVGENPAAIMDLLRAALSEAKDWGFERVTVWNPQGDVEEAARMLGVEDETAVRVLFEGRQDRLPCLRWKGGEQTDVVWEDNHHYAWC</sequence>
<dbReference type="PANTHER" id="PTHR34815:SF4">
    <property type="entry name" value="N-ACETYLTRANSFERASE DOMAIN-CONTAINING PROTEIN"/>
    <property type="match status" value="1"/>
</dbReference>
<evidence type="ECO:0000259" key="1">
    <source>
        <dbReference type="Pfam" id="PF22998"/>
    </source>
</evidence>
<dbReference type="OrthoDB" id="2020070at2759"/>
<dbReference type="SUPFAM" id="SSF55729">
    <property type="entry name" value="Acyl-CoA N-acyltransferases (Nat)"/>
    <property type="match status" value="1"/>
</dbReference>
<dbReference type="EMBL" id="CALLCH030000012">
    <property type="protein sequence ID" value="CAI4214681.1"/>
    <property type="molecule type" value="Genomic_DNA"/>
</dbReference>
<dbReference type="Pfam" id="PF13527">
    <property type="entry name" value="Acetyltransf_9"/>
    <property type="match status" value="1"/>
</dbReference>
<accession>A0A9P1H3F2</accession>
<feature type="domain" description="LYC1 C-terminal" evidence="1">
    <location>
        <begin position="122"/>
        <end position="281"/>
    </location>
</feature>
<proteinExistence type="predicted"/>
<dbReference type="InterPro" id="IPR053013">
    <property type="entry name" value="LAT"/>
</dbReference>
<comment type="caution">
    <text evidence="2">The sequence shown here is derived from an EMBL/GenBank/DDBJ whole genome shotgun (WGS) entry which is preliminary data.</text>
</comment>
<dbReference type="InterPro" id="IPR055100">
    <property type="entry name" value="GNAT_LYC1-like"/>
</dbReference>
<dbReference type="InterPro" id="IPR016181">
    <property type="entry name" value="Acyl_CoA_acyltransferase"/>
</dbReference>
<gene>
    <name evidence="2" type="ORF">PPNO1_LOCUS4408</name>
</gene>
<evidence type="ECO:0000313" key="3">
    <source>
        <dbReference type="Proteomes" id="UP000838763"/>
    </source>
</evidence>
<reference evidence="2" key="1">
    <citation type="submission" date="2022-11" db="EMBL/GenBank/DDBJ databases">
        <authorList>
            <person name="Scott C."/>
            <person name="Bruce N."/>
        </authorList>
    </citation>
    <scope>NUCLEOTIDE SEQUENCE</scope>
</reference>
<dbReference type="Pfam" id="PF22998">
    <property type="entry name" value="GNAT_LYC1-like"/>
    <property type="match status" value="1"/>
</dbReference>
<protein>
    <recommendedName>
        <fullName evidence="1">LYC1 C-terminal domain-containing protein</fullName>
    </recommendedName>
</protein>
<dbReference type="PANTHER" id="PTHR34815">
    <property type="entry name" value="LYSINE ACETYLTRANSFERASE"/>
    <property type="match status" value="1"/>
</dbReference>
<dbReference type="Proteomes" id="UP000838763">
    <property type="component" value="Unassembled WGS sequence"/>
</dbReference>
<name>A0A9P1H3F2_9PEZI</name>
<organism evidence="2 3">
    <name type="scientific">Parascedosporium putredinis</name>
    <dbReference type="NCBI Taxonomy" id="1442378"/>
    <lineage>
        <taxon>Eukaryota</taxon>
        <taxon>Fungi</taxon>
        <taxon>Dikarya</taxon>
        <taxon>Ascomycota</taxon>
        <taxon>Pezizomycotina</taxon>
        <taxon>Sordariomycetes</taxon>
        <taxon>Hypocreomycetidae</taxon>
        <taxon>Microascales</taxon>
        <taxon>Microascaceae</taxon>
        <taxon>Parascedosporium</taxon>
    </lineage>
</organism>